<reference evidence="1 2" key="1">
    <citation type="submission" date="2016-03" db="EMBL/GenBank/DDBJ databases">
        <title>Trachymyrmex septentrionalis WGS genome.</title>
        <authorList>
            <person name="Nygaard S."/>
            <person name="Hu H."/>
            <person name="Boomsma J."/>
            <person name="Zhang G."/>
        </authorList>
    </citation>
    <scope>NUCLEOTIDE SEQUENCE [LARGE SCALE GENOMIC DNA]</scope>
    <source>
        <strain evidence="1">Tsep2-gDNA-1</strain>
        <tissue evidence="1">Whole body</tissue>
    </source>
</reference>
<dbReference type="Pfam" id="PF03392">
    <property type="entry name" value="OS-D"/>
    <property type="match status" value="1"/>
</dbReference>
<protein>
    <submittedName>
        <fullName evidence="1">Putative odorant-binding protein A10</fullName>
    </submittedName>
</protein>
<accession>A0A195FP22</accession>
<dbReference type="KEGG" id="tsep:108746106"/>
<sequence>MKITKDMVQLNYVVTIISVTLLCVLAEELYSDKYDNIDATSILQNNKLLVEYYNCFLEKALCPTEDAKFFQGILSEALQTKCKKCTQKQMGLLLAMKNWYIQNKPEQWEALIAKSVEDMKKKNW</sequence>
<dbReference type="EMBL" id="KQ981382">
    <property type="protein sequence ID" value="KYN42161.1"/>
    <property type="molecule type" value="Genomic_DNA"/>
</dbReference>
<organism evidence="1 2">
    <name type="scientific">Trachymyrmex septentrionalis</name>
    <dbReference type="NCBI Taxonomy" id="34720"/>
    <lineage>
        <taxon>Eukaryota</taxon>
        <taxon>Metazoa</taxon>
        <taxon>Ecdysozoa</taxon>
        <taxon>Arthropoda</taxon>
        <taxon>Hexapoda</taxon>
        <taxon>Insecta</taxon>
        <taxon>Pterygota</taxon>
        <taxon>Neoptera</taxon>
        <taxon>Endopterygota</taxon>
        <taxon>Hymenoptera</taxon>
        <taxon>Apocrita</taxon>
        <taxon>Aculeata</taxon>
        <taxon>Formicoidea</taxon>
        <taxon>Formicidae</taxon>
        <taxon>Myrmicinae</taxon>
        <taxon>Trachymyrmex</taxon>
    </lineage>
</organism>
<dbReference type="OrthoDB" id="7547895at2759"/>
<name>A0A195FP22_9HYME</name>
<dbReference type="InterPro" id="IPR005055">
    <property type="entry name" value="A10/PebIII"/>
</dbReference>
<dbReference type="Gene3D" id="1.10.2080.10">
    <property type="entry name" value="Insect odorant-binding protein A10/Ejaculatory bulb-specific protein 3"/>
    <property type="match status" value="1"/>
</dbReference>
<dbReference type="PANTHER" id="PTHR11257">
    <property type="entry name" value="CHEMOSENSORY PROTEIN-RELATED"/>
    <property type="match status" value="1"/>
</dbReference>
<dbReference type="AlphaFoldDB" id="A0A195FP22"/>
<keyword evidence="2" id="KW-1185">Reference proteome</keyword>
<dbReference type="PANTHER" id="PTHR11257:SF13">
    <property type="entry name" value="GEO07322P1"/>
    <property type="match status" value="1"/>
</dbReference>
<evidence type="ECO:0000313" key="1">
    <source>
        <dbReference type="EMBL" id="KYN42161.1"/>
    </source>
</evidence>
<dbReference type="InterPro" id="IPR036682">
    <property type="entry name" value="OS_D_A10/PebIII_sf"/>
</dbReference>
<gene>
    <name evidence="1" type="ORF">ALC56_03299</name>
</gene>
<dbReference type="Proteomes" id="UP000078541">
    <property type="component" value="Unassembled WGS sequence"/>
</dbReference>
<dbReference type="SUPFAM" id="SSF100910">
    <property type="entry name" value="Chemosensory protein Csp2"/>
    <property type="match status" value="1"/>
</dbReference>
<proteinExistence type="predicted"/>
<evidence type="ECO:0000313" key="2">
    <source>
        <dbReference type="Proteomes" id="UP000078541"/>
    </source>
</evidence>